<keyword evidence="1" id="KW-0812">Transmembrane</keyword>
<keyword evidence="3" id="KW-1185">Reference proteome</keyword>
<evidence type="ECO:0008006" key="4">
    <source>
        <dbReference type="Google" id="ProtNLM"/>
    </source>
</evidence>
<sequence>MNLLHSTFINTDKRWAFVFICLLSGLLTYLAQSFFVTEELFYYSLGEQVAIERFEKLWAESQRWQWVTYLILPILYLVKFTLVSFCIVTGALLANVKIGFKRVFQVVLVAEAVFFLPIILRLAWFTFVQTDYTLSDLQYFMPLSLANLFDVKHLEIWWVYPFQLANLFEVAYWLLLAYGLHLHTQKEYESMLRLVLSSYGSGLLLWVVLVMFLNVNFSH</sequence>
<dbReference type="RefSeq" id="WP_091548810.1">
    <property type="nucleotide sequence ID" value="NZ_FONY01000038.1"/>
</dbReference>
<accession>A0A1I2IWS9</accession>
<keyword evidence="1" id="KW-0472">Membrane</keyword>
<dbReference type="Proteomes" id="UP000199513">
    <property type="component" value="Unassembled WGS sequence"/>
</dbReference>
<organism evidence="2 3">
    <name type="scientific">Thermoflexibacter ruber</name>
    <dbReference type="NCBI Taxonomy" id="1003"/>
    <lineage>
        <taxon>Bacteria</taxon>
        <taxon>Pseudomonadati</taxon>
        <taxon>Bacteroidota</taxon>
        <taxon>Cytophagia</taxon>
        <taxon>Cytophagales</taxon>
        <taxon>Thermoflexibacteraceae</taxon>
        <taxon>Thermoflexibacter</taxon>
    </lineage>
</organism>
<proteinExistence type="predicted"/>
<evidence type="ECO:0000313" key="3">
    <source>
        <dbReference type="Proteomes" id="UP000199513"/>
    </source>
</evidence>
<evidence type="ECO:0000256" key="1">
    <source>
        <dbReference type="SAM" id="Phobius"/>
    </source>
</evidence>
<feature type="transmembrane region" description="Helical" evidence="1">
    <location>
        <begin position="15"/>
        <end position="35"/>
    </location>
</feature>
<reference evidence="2 3" key="1">
    <citation type="submission" date="2016-10" db="EMBL/GenBank/DDBJ databases">
        <authorList>
            <person name="de Groot N.N."/>
        </authorList>
    </citation>
    <scope>NUCLEOTIDE SEQUENCE [LARGE SCALE GENOMIC DNA]</scope>
    <source>
        <strain>GEY</strain>
        <strain evidence="3">DSM 9560</strain>
    </source>
</reference>
<keyword evidence="1" id="KW-1133">Transmembrane helix</keyword>
<feature type="transmembrane region" description="Helical" evidence="1">
    <location>
        <begin position="192"/>
        <end position="213"/>
    </location>
</feature>
<dbReference type="EMBL" id="FONY01000038">
    <property type="protein sequence ID" value="SFF46744.1"/>
    <property type="molecule type" value="Genomic_DNA"/>
</dbReference>
<protein>
    <recommendedName>
        <fullName evidence="4">Yip1 domain-containing protein</fullName>
    </recommendedName>
</protein>
<feature type="transmembrane region" description="Helical" evidence="1">
    <location>
        <begin position="66"/>
        <end position="94"/>
    </location>
</feature>
<feature type="transmembrane region" description="Helical" evidence="1">
    <location>
        <begin position="157"/>
        <end position="180"/>
    </location>
</feature>
<name>A0A1I2IWS9_9BACT</name>
<evidence type="ECO:0000313" key="2">
    <source>
        <dbReference type="EMBL" id="SFF46744.1"/>
    </source>
</evidence>
<dbReference type="STRING" id="1003.SAMN04488541_10386"/>
<feature type="transmembrane region" description="Helical" evidence="1">
    <location>
        <begin position="106"/>
        <end position="127"/>
    </location>
</feature>
<gene>
    <name evidence="2" type="ORF">SAMN04488541_10386</name>
</gene>
<dbReference type="AlphaFoldDB" id="A0A1I2IWS9"/>
<dbReference type="OrthoDB" id="825516at2"/>